<feature type="domain" description="Transposase Tc1-like" evidence="1">
    <location>
        <begin position="33"/>
        <end position="99"/>
    </location>
</feature>
<proteinExistence type="predicted"/>
<dbReference type="InterPro" id="IPR002492">
    <property type="entry name" value="Transposase_Tc1-like"/>
</dbReference>
<evidence type="ECO:0000313" key="3">
    <source>
        <dbReference type="Proteomes" id="UP000276133"/>
    </source>
</evidence>
<keyword evidence="3" id="KW-1185">Reference proteome</keyword>
<dbReference type="EMBL" id="REGN01000339">
    <property type="protein sequence ID" value="RNA42634.1"/>
    <property type="molecule type" value="Genomic_DNA"/>
</dbReference>
<evidence type="ECO:0000313" key="2">
    <source>
        <dbReference type="EMBL" id="RNA42634.1"/>
    </source>
</evidence>
<name>A0A3M7T3M7_BRAPC</name>
<protein>
    <submittedName>
        <fullName evidence="2">Putative G-coupled receptor Mth-like 3</fullName>
    </submittedName>
</protein>
<organism evidence="2 3">
    <name type="scientific">Brachionus plicatilis</name>
    <name type="common">Marine rotifer</name>
    <name type="synonym">Brachionus muelleri</name>
    <dbReference type="NCBI Taxonomy" id="10195"/>
    <lineage>
        <taxon>Eukaryota</taxon>
        <taxon>Metazoa</taxon>
        <taxon>Spiralia</taxon>
        <taxon>Gnathifera</taxon>
        <taxon>Rotifera</taxon>
        <taxon>Eurotatoria</taxon>
        <taxon>Monogononta</taxon>
        <taxon>Pseudotrocha</taxon>
        <taxon>Ploima</taxon>
        <taxon>Brachionidae</taxon>
        <taxon>Brachionus</taxon>
    </lineage>
</organism>
<dbReference type="OrthoDB" id="25402at2759"/>
<dbReference type="GO" id="GO:0003677">
    <property type="term" value="F:DNA binding"/>
    <property type="evidence" value="ECO:0007669"/>
    <property type="project" value="InterPro"/>
</dbReference>
<dbReference type="Proteomes" id="UP000276133">
    <property type="component" value="Unassembled WGS sequence"/>
</dbReference>
<accession>A0A3M7T3M7</accession>
<keyword evidence="2" id="KW-0675">Receptor</keyword>
<reference evidence="2 3" key="1">
    <citation type="journal article" date="2018" name="Sci. Rep.">
        <title>Genomic signatures of local adaptation to the degree of environmental predictability in rotifers.</title>
        <authorList>
            <person name="Franch-Gras L."/>
            <person name="Hahn C."/>
            <person name="Garcia-Roger E.M."/>
            <person name="Carmona M.J."/>
            <person name="Serra M."/>
            <person name="Gomez A."/>
        </authorList>
    </citation>
    <scope>NUCLEOTIDE SEQUENCE [LARGE SCALE GENOMIC DNA]</scope>
    <source>
        <strain evidence="2">HYR1</strain>
    </source>
</reference>
<sequence length="291" mass="33565">MRNKNKRNFLATSRVNNFENCGRRPNLSNPHVSYIFRLVRKDPTTSYRQIAADVNSIFKEHKISSETVRRVLAKEGIESYSAVKKPLLTVSDRTKQYKWFKEGPFTLLCNDKCFNKSSELKPCCFCTDCDKFSDCCQDTTDKNTPNYYQPGEYECIFMNKFIGTYLMAKCNNSVQSSIKSSCEQDQSDLWHITPVYSKQTNYFYKNIFCALCNIENLETNEMVFFKVFPDSFSSNISSKSSFLIIPPDILPGPRSCFKPIETCPPNTDNQLANLCSNFTAYRFANNGKIYK</sequence>
<evidence type="ECO:0000259" key="1">
    <source>
        <dbReference type="Pfam" id="PF01498"/>
    </source>
</evidence>
<dbReference type="GO" id="GO:0006313">
    <property type="term" value="P:DNA transposition"/>
    <property type="evidence" value="ECO:0007669"/>
    <property type="project" value="InterPro"/>
</dbReference>
<comment type="caution">
    <text evidence="2">The sequence shown here is derived from an EMBL/GenBank/DDBJ whole genome shotgun (WGS) entry which is preliminary data.</text>
</comment>
<dbReference type="GO" id="GO:0015074">
    <property type="term" value="P:DNA integration"/>
    <property type="evidence" value="ECO:0007669"/>
    <property type="project" value="InterPro"/>
</dbReference>
<dbReference type="AlphaFoldDB" id="A0A3M7T3M7"/>
<dbReference type="Pfam" id="PF01498">
    <property type="entry name" value="HTH_Tnp_Tc3_2"/>
    <property type="match status" value="1"/>
</dbReference>
<feature type="non-terminal residue" evidence="2">
    <location>
        <position position="291"/>
    </location>
</feature>
<gene>
    <name evidence="2" type="ORF">BpHYR1_022422</name>
</gene>